<name>A0A560LKI8_9BRAD</name>
<dbReference type="OrthoDB" id="582076at2"/>
<dbReference type="CDD" id="cd00531">
    <property type="entry name" value="NTF2_like"/>
    <property type="match status" value="1"/>
</dbReference>
<dbReference type="RefSeq" id="WP_146989273.1">
    <property type="nucleotide sequence ID" value="NZ_VITY01000009.1"/>
</dbReference>
<proteinExistence type="predicted"/>
<keyword evidence="3" id="KW-1185">Reference proteome</keyword>
<dbReference type="SUPFAM" id="SSF54427">
    <property type="entry name" value="NTF2-like"/>
    <property type="match status" value="1"/>
</dbReference>
<dbReference type="AlphaFoldDB" id="A0A560LKI8"/>
<protein>
    <submittedName>
        <fullName evidence="2">SnoaL-like protein</fullName>
    </submittedName>
</protein>
<dbReference type="InterPro" id="IPR032710">
    <property type="entry name" value="NTF2-like_dom_sf"/>
</dbReference>
<comment type="caution">
    <text evidence="2">The sequence shown here is derived from an EMBL/GenBank/DDBJ whole genome shotgun (WGS) entry which is preliminary data.</text>
</comment>
<gene>
    <name evidence="2" type="ORF">FBZ93_109334</name>
</gene>
<dbReference type="Gene3D" id="3.10.450.50">
    <property type="match status" value="1"/>
</dbReference>
<evidence type="ECO:0000313" key="3">
    <source>
        <dbReference type="Proteomes" id="UP000321304"/>
    </source>
</evidence>
<dbReference type="Proteomes" id="UP000321304">
    <property type="component" value="Unassembled WGS sequence"/>
</dbReference>
<dbReference type="InterPro" id="IPR037401">
    <property type="entry name" value="SnoaL-like"/>
</dbReference>
<organism evidence="2 3">
    <name type="scientific">Bradyrhizobium macuxiense</name>
    <dbReference type="NCBI Taxonomy" id="1755647"/>
    <lineage>
        <taxon>Bacteria</taxon>
        <taxon>Pseudomonadati</taxon>
        <taxon>Pseudomonadota</taxon>
        <taxon>Alphaproteobacteria</taxon>
        <taxon>Hyphomicrobiales</taxon>
        <taxon>Nitrobacteraceae</taxon>
        <taxon>Bradyrhizobium</taxon>
    </lineage>
</organism>
<reference evidence="2 3" key="1">
    <citation type="submission" date="2019-06" db="EMBL/GenBank/DDBJ databases">
        <title>Genomic Encyclopedia of Type Strains, Phase IV (KMG-V): Genome sequencing to study the core and pangenomes of soil and plant-associated prokaryotes.</title>
        <authorList>
            <person name="Whitman W."/>
        </authorList>
    </citation>
    <scope>NUCLEOTIDE SEQUENCE [LARGE SCALE GENOMIC DNA]</scope>
    <source>
        <strain evidence="2 3">BR 10355</strain>
    </source>
</reference>
<accession>A0A560LKI8</accession>
<dbReference type="Pfam" id="PF13577">
    <property type="entry name" value="SnoaL_4"/>
    <property type="match status" value="1"/>
</dbReference>
<feature type="domain" description="SnoaL-like" evidence="1">
    <location>
        <begin position="5"/>
        <end position="124"/>
    </location>
</feature>
<dbReference type="EMBL" id="VITY01000009">
    <property type="protein sequence ID" value="TWB94894.1"/>
    <property type="molecule type" value="Genomic_DNA"/>
</dbReference>
<sequence>MTITTEDKIDIQELTARTYIGLDSEDAGGFASGFADDGVFVAPYGEFVGPAAVKEFITKHIAAGKEDGVRHFLTNHVVDAHEEGARYRFYITKMNIATGPVAIATAGGDCIVKRTGEGWRFKRFQLTIDPAMFGDAKPVVAPVAKSA</sequence>
<evidence type="ECO:0000313" key="2">
    <source>
        <dbReference type="EMBL" id="TWB94894.1"/>
    </source>
</evidence>
<evidence type="ECO:0000259" key="1">
    <source>
        <dbReference type="Pfam" id="PF13577"/>
    </source>
</evidence>